<keyword evidence="14" id="KW-0472">Membrane</keyword>
<dbReference type="InterPro" id="IPR036412">
    <property type="entry name" value="HAD-like_sf"/>
</dbReference>
<dbReference type="GO" id="GO:0005524">
    <property type="term" value="F:ATP binding"/>
    <property type="evidence" value="ECO:0007669"/>
    <property type="project" value="UniProtKB-KW"/>
</dbReference>
<organism evidence="15">
    <name type="scientific">marine sediment metagenome</name>
    <dbReference type="NCBI Taxonomy" id="412755"/>
    <lineage>
        <taxon>unclassified sequences</taxon>
        <taxon>metagenomes</taxon>
        <taxon>ecological metagenomes</taxon>
    </lineage>
</organism>
<dbReference type="GO" id="GO:0005886">
    <property type="term" value="C:plasma membrane"/>
    <property type="evidence" value="ECO:0007669"/>
    <property type="project" value="TreeGrafter"/>
</dbReference>
<dbReference type="GO" id="GO:0140581">
    <property type="term" value="F:P-type monovalent copper transporter activity"/>
    <property type="evidence" value="ECO:0007669"/>
    <property type="project" value="UniProtKB-EC"/>
</dbReference>
<dbReference type="PRINTS" id="PR00119">
    <property type="entry name" value="CATATPASE"/>
</dbReference>
<evidence type="ECO:0000256" key="8">
    <source>
        <dbReference type="ARBA" id="ARBA00022840"/>
    </source>
</evidence>
<dbReference type="AlphaFoldDB" id="X1M859"/>
<keyword evidence="8" id="KW-0067">ATP-binding</keyword>
<evidence type="ECO:0000256" key="2">
    <source>
        <dbReference type="ARBA" id="ARBA00012517"/>
    </source>
</evidence>
<reference evidence="15" key="1">
    <citation type="journal article" date="2014" name="Front. Microbiol.">
        <title>High frequency of phylogenetically diverse reductive dehalogenase-homologous genes in deep subseafloor sedimentary metagenomes.</title>
        <authorList>
            <person name="Kawai M."/>
            <person name="Futagami T."/>
            <person name="Toyoda A."/>
            <person name="Takaki Y."/>
            <person name="Nishi S."/>
            <person name="Hori S."/>
            <person name="Arai W."/>
            <person name="Tsubouchi T."/>
            <person name="Morono Y."/>
            <person name="Uchiyama I."/>
            <person name="Ito T."/>
            <person name="Fujiyama A."/>
            <person name="Inagaki F."/>
            <person name="Takami H."/>
        </authorList>
    </citation>
    <scope>NUCLEOTIDE SEQUENCE</scope>
    <source>
        <strain evidence="15">Expedition CK06-06</strain>
    </source>
</reference>
<dbReference type="InterPro" id="IPR023299">
    <property type="entry name" value="ATPase_P-typ_cyto_dom_N"/>
</dbReference>
<dbReference type="GO" id="GO:0046872">
    <property type="term" value="F:metal ion binding"/>
    <property type="evidence" value="ECO:0007669"/>
    <property type="project" value="UniProtKB-KW"/>
</dbReference>
<keyword evidence="6" id="KW-0547">Nucleotide-binding</keyword>
<evidence type="ECO:0000256" key="10">
    <source>
        <dbReference type="ARBA" id="ARBA00022967"/>
    </source>
</evidence>
<keyword evidence="4" id="KW-0812">Transmembrane</keyword>
<keyword evidence="11" id="KW-1133">Transmembrane helix</keyword>
<dbReference type="GO" id="GO:0005388">
    <property type="term" value="F:P-type calcium transporter activity"/>
    <property type="evidence" value="ECO:0007669"/>
    <property type="project" value="TreeGrafter"/>
</dbReference>
<gene>
    <name evidence="15" type="ORF">S06H3_11200</name>
</gene>
<evidence type="ECO:0000256" key="14">
    <source>
        <dbReference type="ARBA" id="ARBA00023136"/>
    </source>
</evidence>
<dbReference type="Gene3D" id="3.40.50.1000">
    <property type="entry name" value="HAD superfamily/HAD-like"/>
    <property type="match status" value="1"/>
</dbReference>
<evidence type="ECO:0000256" key="3">
    <source>
        <dbReference type="ARBA" id="ARBA00022448"/>
    </source>
</evidence>
<proteinExistence type="predicted"/>
<dbReference type="PANTHER" id="PTHR24093:SF506">
    <property type="entry name" value="CATION-TRANSPORTING ATPASE PMA1"/>
    <property type="match status" value="1"/>
</dbReference>
<dbReference type="InterPro" id="IPR023214">
    <property type="entry name" value="HAD_sf"/>
</dbReference>
<dbReference type="EC" id="7.2.2.8" evidence="2"/>
<evidence type="ECO:0000313" key="15">
    <source>
        <dbReference type="EMBL" id="GAI14281.1"/>
    </source>
</evidence>
<comment type="subcellular location">
    <subcellularLocation>
        <location evidence="1">Endomembrane system</location>
        <topology evidence="1">Multi-pass membrane protein</topology>
    </subcellularLocation>
</comment>
<dbReference type="PANTHER" id="PTHR24093">
    <property type="entry name" value="CATION TRANSPORTING ATPASE"/>
    <property type="match status" value="1"/>
</dbReference>
<keyword evidence="7" id="KW-0187">Copper transport</keyword>
<dbReference type="SUPFAM" id="SSF81660">
    <property type="entry name" value="Metal cation-transporting ATPase, ATP-binding domain N"/>
    <property type="match status" value="1"/>
</dbReference>
<dbReference type="SUPFAM" id="SSF56784">
    <property type="entry name" value="HAD-like"/>
    <property type="match status" value="1"/>
</dbReference>
<accession>X1M859</accession>
<dbReference type="Pfam" id="PF13246">
    <property type="entry name" value="Cation_ATPase"/>
    <property type="match status" value="1"/>
</dbReference>
<evidence type="ECO:0000256" key="11">
    <source>
        <dbReference type="ARBA" id="ARBA00022989"/>
    </source>
</evidence>
<dbReference type="EMBL" id="BARV01005364">
    <property type="protein sequence ID" value="GAI14281.1"/>
    <property type="molecule type" value="Genomic_DNA"/>
</dbReference>
<evidence type="ECO:0000256" key="12">
    <source>
        <dbReference type="ARBA" id="ARBA00023008"/>
    </source>
</evidence>
<keyword evidence="3" id="KW-0813">Transport</keyword>
<feature type="non-terminal residue" evidence="15">
    <location>
        <position position="1"/>
    </location>
</feature>
<feature type="non-terminal residue" evidence="15">
    <location>
        <position position="231"/>
    </location>
</feature>
<comment type="caution">
    <text evidence="15">The sequence shown here is derived from an EMBL/GenBank/DDBJ whole genome shotgun (WGS) entry which is preliminary data.</text>
</comment>
<dbReference type="GO" id="GO:0012505">
    <property type="term" value="C:endomembrane system"/>
    <property type="evidence" value="ECO:0007669"/>
    <property type="project" value="UniProtKB-SubCell"/>
</dbReference>
<keyword evidence="5" id="KW-0479">Metal-binding</keyword>
<name>X1M859_9ZZZZ</name>
<keyword evidence="9" id="KW-0460">Magnesium</keyword>
<evidence type="ECO:0000256" key="5">
    <source>
        <dbReference type="ARBA" id="ARBA00022723"/>
    </source>
</evidence>
<evidence type="ECO:0000256" key="1">
    <source>
        <dbReference type="ARBA" id="ARBA00004127"/>
    </source>
</evidence>
<keyword evidence="13" id="KW-0406">Ion transport</keyword>
<sequence>LLALRISALCNDSALKSDGDKYQLLGDPTEGALLVAALKAGLDQRALHEEQPRLAELPFLSEKRYMATLHRAHNGKDRKAVVYVKGAVDRVLAMCGKVLENGIPREMTPEKMAHIENKNLEMASRALRVMALAYAECSPTPEQLSHEHLDGSLTLVGLVGMIDPPRQEAGQAVADCKRAGIKVVMITGDQKATAVAIAEELGLPAGRAVTGLELEKMSDEKLSVEIEKISV</sequence>
<keyword evidence="10" id="KW-1278">Translocase</keyword>
<evidence type="ECO:0000256" key="9">
    <source>
        <dbReference type="ARBA" id="ARBA00022842"/>
    </source>
</evidence>
<evidence type="ECO:0000256" key="13">
    <source>
        <dbReference type="ARBA" id="ARBA00023065"/>
    </source>
</evidence>
<protein>
    <recommendedName>
        <fullName evidence="2">P-type Cu(+) transporter</fullName>
        <ecNumber evidence="2">7.2.2.8</ecNumber>
    </recommendedName>
</protein>
<dbReference type="FunFam" id="3.40.50.1000:FF:000144">
    <property type="entry name" value="copper-transporting ATPase 1 isoform X2"/>
    <property type="match status" value="1"/>
</dbReference>
<evidence type="ECO:0000256" key="4">
    <source>
        <dbReference type="ARBA" id="ARBA00022692"/>
    </source>
</evidence>
<dbReference type="Gene3D" id="3.40.1110.10">
    <property type="entry name" value="Calcium-transporting ATPase, cytoplasmic domain N"/>
    <property type="match status" value="1"/>
</dbReference>
<keyword evidence="12" id="KW-0186">Copper</keyword>
<evidence type="ECO:0000256" key="6">
    <source>
        <dbReference type="ARBA" id="ARBA00022741"/>
    </source>
</evidence>
<evidence type="ECO:0000256" key="7">
    <source>
        <dbReference type="ARBA" id="ARBA00022796"/>
    </source>
</evidence>